<keyword evidence="3" id="KW-1185">Reference proteome</keyword>
<evidence type="ECO:0008006" key="4">
    <source>
        <dbReference type="Google" id="ProtNLM"/>
    </source>
</evidence>
<gene>
    <name evidence="2" type="ORF">JIG36_17285</name>
</gene>
<dbReference type="RefSeq" id="WP_203377273.1">
    <property type="nucleotide sequence ID" value="NZ_JAENHP010000004.1"/>
</dbReference>
<protein>
    <recommendedName>
        <fullName evidence="4">Mycothiol-dependent maleylpyruvate isomerase metal-binding domain-containing protein</fullName>
    </recommendedName>
</protein>
<dbReference type="Proteomes" id="UP000632138">
    <property type="component" value="Unassembled WGS sequence"/>
</dbReference>
<feature type="region of interest" description="Disordered" evidence="1">
    <location>
        <begin position="182"/>
        <end position="204"/>
    </location>
</feature>
<evidence type="ECO:0000256" key="1">
    <source>
        <dbReference type="SAM" id="MobiDB-lite"/>
    </source>
</evidence>
<dbReference type="EMBL" id="JAENHP010000004">
    <property type="protein sequence ID" value="MBM2617310.1"/>
    <property type="molecule type" value="Genomic_DNA"/>
</dbReference>
<name>A0ABS2ABU9_9ACTN</name>
<organism evidence="2 3">
    <name type="scientific">Paractinoplanes ovalisporus</name>
    <dbReference type="NCBI Taxonomy" id="2810368"/>
    <lineage>
        <taxon>Bacteria</taxon>
        <taxon>Bacillati</taxon>
        <taxon>Actinomycetota</taxon>
        <taxon>Actinomycetes</taxon>
        <taxon>Micromonosporales</taxon>
        <taxon>Micromonosporaceae</taxon>
        <taxon>Paractinoplanes</taxon>
    </lineage>
</organism>
<dbReference type="Gene3D" id="1.20.120.450">
    <property type="entry name" value="dinb family like domain"/>
    <property type="match status" value="1"/>
</dbReference>
<accession>A0ABS2ABU9</accession>
<reference evidence="2 3" key="1">
    <citation type="submission" date="2021-01" db="EMBL/GenBank/DDBJ databases">
        <title>Actinoplanes sp. nov. LDG1-06 isolated from lichen.</title>
        <authorList>
            <person name="Saeng-In P."/>
            <person name="Phongsopitanun W."/>
            <person name="Kanchanasin P."/>
            <person name="Yuki M."/>
            <person name="Kudo T."/>
            <person name="Ohkuma M."/>
            <person name="Tanasupawat S."/>
        </authorList>
    </citation>
    <scope>NUCLEOTIDE SEQUENCE [LARGE SCALE GENOMIC DNA]</scope>
    <source>
        <strain evidence="2 3">LDG1-06</strain>
    </source>
</reference>
<feature type="compositionally biased region" description="Basic and acidic residues" evidence="1">
    <location>
        <begin position="185"/>
        <end position="204"/>
    </location>
</feature>
<dbReference type="SUPFAM" id="SSF109854">
    <property type="entry name" value="DinB/YfiT-like putative metalloenzymes"/>
    <property type="match status" value="1"/>
</dbReference>
<dbReference type="InterPro" id="IPR034660">
    <property type="entry name" value="DinB/YfiT-like"/>
</dbReference>
<comment type="caution">
    <text evidence="2">The sequence shown here is derived from an EMBL/GenBank/DDBJ whole genome shotgun (WGS) entry which is preliminary data.</text>
</comment>
<sequence>MDADDVTRAVGLAIETLSEAEDRDWSVRAGDLTWTCWETTEHMADDLFMYASQLSLAAPSVTAHVPYGYQSRREGGPYLTVFVDPAQRPAGLLQVLESCGGLLAAVVATAPPERRSFHNYGPSDPSGFAAMGVVEVIVHMHDLAAGLGLTWEPPEDLCARALTRLFPEAPADEDPWATLLWSTGRADRPGHPRPEKWKWDGSPR</sequence>
<evidence type="ECO:0000313" key="2">
    <source>
        <dbReference type="EMBL" id="MBM2617310.1"/>
    </source>
</evidence>
<evidence type="ECO:0000313" key="3">
    <source>
        <dbReference type="Proteomes" id="UP000632138"/>
    </source>
</evidence>
<proteinExistence type="predicted"/>